<accession>U7QK67</accession>
<protein>
    <submittedName>
        <fullName evidence="1">Uncharacterized protein</fullName>
    </submittedName>
</protein>
<dbReference type="AlphaFoldDB" id="U7QK67"/>
<dbReference type="EMBL" id="AUZM01000030">
    <property type="protein sequence ID" value="ERT06821.1"/>
    <property type="molecule type" value="Genomic_DNA"/>
</dbReference>
<reference evidence="1 2" key="1">
    <citation type="journal article" date="2013" name="Front. Microbiol.">
        <title>Comparative genomic analyses of the cyanobacterium, Lyngbya aestuarii BL J, a powerful hydrogen producer.</title>
        <authorList>
            <person name="Kothari A."/>
            <person name="Vaughn M."/>
            <person name="Garcia-Pichel F."/>
        </authorList>
    </citation>
    <scope>NUCLEOTIDE SEQUENCE [LARGE SCALE GENOMIC DNA]</scope>
    <source>
        <strain evidence="1 2">BL J</strain>
    </source>
</reference>
<proteinExistence type="predicted"/>
<organism evidence="1 2">
    <name type="scientific">Lyngbya aestuarii BL J</name>
    <dbReference type="NCBI Taxonomy" id="1348334"/>
    <lineage>
        <taxon>Bacteria</taxon>
        <taxon>Bacillati</taxon>
        <taxon>Cyanobacteriota</taxon>
        <taxon>Cyanophyceae</taxon>
        <taxon>Oscillatoriophycideae</taxon>
        <taxon>Oscillatoriales</taxon>
        <taxon>Microcoleaceae</taxon>
        <taxon>Lyngbya</taxon>
    </lineage>
</organism>
<name>U7QK67_9CYAN</name>
<dbReference type="Proteomes" id="UP000017127">
    <property type="component" value="Unassembled WGS sequence"/>
</dbReference>
<gene>
    <name evidence="1" type="ORF">M595_3241</name>
</gene>
<comment type="caution">
    <text evidence="1">The sequence shown here is derived from an EMBL/GenBank/DDBJ whole genome shotgun (WGS) entry which is preliminary data.</text>
</comment>
<evidence type="ECO:0000313" key="2">
    <source>
        <dbReference type="Proteomes" id="UP000017127"/>
    </source>
</evidence>
<sequence length="44" mass="4961">MGVIAVKVFNKEPFNLFSTVAIAINYPNNLEISITFLVRLFNCV</sequence>
<evidence type="ECO:0000313" key="1">
    <source>
        <dbReference type="EMBL" id="ERT06821.1"/>
    </source>
</evidence>
<keyword evidence="2" id="KW-1185">Reference proteome</keyword>